<dbReference type="GO" id="GO:0006508">
    <property type="term" value="P:proteolysis"/>
    <property type="evidence" value="ECO:0007669"/>
    <property type="project" value="UniProtKB-KW"/>
</dbReference>
<dbReference type="InterPro" id="IPR024080">
    <property type="entry name" value="Neurolysin/TOP_N"/>
</dbReference>
<proteinExistence type="inferred from homology"/>
<dbReference type="GO" id="GO:0046872">
    <property type="term" value="F:metal ion binding"/>
    <property type="evidence" value="ECO:0007669"/>
    <property type="project" value="UniProtKB-UniRule"/>
</dbReference>
<gene>
    <name evidence="10" type="ORF">DCS_00372</name>
</gene>
<dbReference type="FunCoup" id="A0A151GQH2">
    <property type="interactions" value="692"/>
</dbReference>
<organism evidence="10 11">
    <name type="scientific">Drechmeria coniospora</name>
    <name type="common">Nematophagous fungus</name>
    <name type="synonym">Meria coniospora</name>
    <dbReference type="NCBI Taxonomy" id="98403"/>
    <lineage>
        <taxon>Eukaryota</taxon>
        <taxon>Fungi</taxon>
        <taxon>Dikarya</taxon>
        <taxon>Ascomycota</taxon>
        <taxon>Pezizomycotina</taxon>
        <taxon>Sordariomycetes</taxon>
        <taxon>Hypocreomycetidae</taxon>
        <taxon>Hypocreales</taxon>
        <taxon>Ophiocordycipitaceae</taxon>
        <taxon>Drechmeria</taxon>
    </lineage>
</organism>
<evidence type="ECO:0000256" key="3">
    <source>
        <dbReference type="ARBA" id="ARBA00022723"/>
    </source>
</evidence>
<evidence type="ECO:0000259" key="9">
    <source>
        <dbReference type="Pfam" id="PF01432"/>
    </source>
</evidence>
<dbReference type="RefSeq" id="XP_040658594.1">
    <property type="nucleotide sequence ID" value="XM_040797711.1"/>
</dbReference>
<dbReference type="FunFam" id="3.40.390.10:FF:000074">
    <property type="entry name" value="Metalloprotease"/>
    <property type="match status" value="1"/>
</dbReference>
<comment type="cofactor">
    <cofactor evidence="7">
        <name>Zn(2+)</name>
        <dbReference type="ChEBI" id="CHEBI:29105"/>
    </cofactor>
    <text evidence="7">Binds 1 zinc ion.</text>
</comment>
<dbReference type="InterPro" id="IPR024077">
    <property type="entry name" value="Neurolysin/TOP_dom2"/>
</dbReference>
<evidence type="ECO:0000256" key="1">
    <source>
        <dbReference type="ARBA" id="ARBA00006040"/>
    </source>
</evidence>
<keyword evidence="3 7" id="KW-0479">Metal-binding</keyword>
<comment type="similarity">
    <text evidence="1 7">Belongs to the peptidase M3 family.</text>
</comment>
<evidence type="ECO:0000256" key="2">
    <source>
        <dbReference type="ARBA" id="ARBA00022670"/>
    </source>
</evidence>
<keyword evidence="8" id="KW-0732">Signal</keyword>
<dbReference type="InParanoid" id="A0A151GQH2"/>
<dbReference type="STRING" id="98403.A0A151GQH2"/>
<feature type="chain" id="PRO_5007580887" evidence="8">
    <location>
        <begin position="26"/>
        <end position="750"/>
    </location>
</feature>
<name>A0A151GQH2_DRECN</name>
<protein>
    <submittedName>
        <fullName evidence="10">Metallopeptidase MepB</fullName>
    </submittedName>
</protein>
<keyword evidence="6 7" id="KW-0482">Metalloprotease</keyword>
<dbReference type="InterPro" id="IPR001567">
    <property type="entry name" value="Pept_M3A_M3B_dom"/>
</dbReference>
<dbReference type="AlphaFoldDB" id="A0A151GQH2"/>
<reference evidence="10 11" key="1">
    <citation type="journal article" date="2016" name="Sci. Rep.">
        <title>Insights into Adaptations to a Near-Obligate Nematode Endoparasitic Lifestyle from the Finished Genome of Drechmeria coniospora.</title>
        <authorList>
            <person name="Zhang L."/>
            <person name="Zhou Z."/>
            <person name="Guo Q."/>
            <person name="Fokkens L."/>
            <person name="Miskei M."/>
            <person name="Pocsi I."/>
            <person name="Zhang W."/>
            <person name="Chen M."/>
            <person name="Wang L."/>
            <person name="Sun Y."/>
            <person name="Donzelli B.G."/>
            <person name="Gibson D.M."/>
            <person name="Nelson D.R."/>
            <person name="Luo J.G."/>
            <person name="Rep M."/>
            <person name="Liu H."/>
            <person name="Yang S."/>
            <person name="Wang J."/>
            <person name="Krasnoff S.B."/>
            <person name="Xu Y."/>
            <person name="Molnar I."/>
            <person name="Lin M."/>
        </authorList>
    </citation>
    <scope>NUCLEOTIDE SEQUENCE [LARGE SCALE GENOMIC DNA]</scope>
    <source>
        <strain evidence="10 11">ARSEF 6962</strain>
    </source>
</reference>
<dbReference type="PANTHER" id="PTHR11804:SF84">
    <property type="entry name" value="SACCHAROLYSIN"/>
    <property type="match status" value="1"/>
</dbReference>
<dbReference type="Proteomes" id="UP000076580">
    <property type="component" value="Chromosome 01"/>
</dbReference>
<feature type="signal peptide" evidence="8">
    <location>
        <begin position="1"/>
        <end position="25"/>
    </location>
</feature>
<evidence type="ECO:0000313" key="11">
    <source>
        <dbReference type="Proteomes" id="UP000076580"/>
    </source>
</evidence>
<evidence type="ECO:0000256" key="7">
    <source>
        <dbReference type="RuleBase" id="RU003435"/>
    </source>
</evidence>
<feature type="domain" description="Peptidase M3A/M3B catalytic" evidence="9">
    <location>
        <begin position="275"/>
        <end position="746"/>
    </location>
</feature>
<evidence type="ECO:0000256" key="4">
    <source>
        <dbReference type="ARBA" id="ARBA00022801"/>
    </source>
</evidence>
<evidence type="ECO:0000256" key="8">
    <source>
        <dbReference type="SAM" id="SignalP"/>
    </source>
</evidence>
<dbReference type="PANTHER" id="PTHR11804">
    <property type="entry name" value="PROTEASE M3 THIMET OLIGOPEPTIDASE-RELATED"/>
    <property type="match status" value="1"/>
</dbReference>
<dbReference type="GO" id="GO:0005758">
    <property type="term" value="C:mitochondrial intermembrane space"/>
    <property type="evidence" value="ECO:0007669"/>
    <property type="project" value="TreeGrafter"/>
</dbReference>
<keyword evidence="4 7" id="KW-0378">Hydrolase</keyword>
<dbReference type="InterPro" id="IPR045090">
    <property type="entry name" value="Pept_M3A_M3B"/>
</dbReference>
<dbReference type="OrthoDB" id="534666at2759"/>
<dbReference type="GO" id="GO:0004222">
    <property type="term" value="F:metalloendopeptidase activity"/>
    <property type="evidence" value="ECO:0007669"/>
    <property type="project" value="InterPro"/>
</dbReference>
<dbReference type="SUPFAM" id="SSF55486">
    <property type="entry name" value="Metalloproteases ('zincins'), catalytic domain"/>
    <property type="match status" value="1"/>
</dbReference>
<dbReference type="Pfam" id="PF01432">
    <property type="entry name" value="Peptidase_M3"/>
    <property type="match status" value="1"/>
</dbReference>
<keyword evidence="2 7" id="KW-0645">Protease</keyword>
<evidence type="ECO:0000256" key="6">
    <source>
        <dbReference type="ARBA" id="ARBA00023049"/>
    </source>
</evidence>
<dbReference type="Gene3D" id="1.10.1370.10">
    <property type="entry name" value="Neurolysin, domain 3"/>
    <property type="match status" value="1"/>
</dbReference>
<comment type="caution">
    <text evidence="10">The sequence shown here is derived from an EMBL/GenBank/DDBJ whole genome shotgun (WGS) entry which is preliminary data.</text>
</comment>
<keyword evidence="11" id="KW-1185">Reference proteome</keyword>
<evidence type="ECO:0000256" key="5">
    <source>
        <dbReference type="ARBA" id="ARBA00022833"/>
    </source>
</evidence>
<sequence length="750" mass="85865">MDSRRAVKSLLFLFLSLLCPLLATATVAASQTGRRPFGDGQVARSPMANKRSAESRFVVPPQRPPVFNATAESILADVEKLKSLVRGVYDKIVAEVHPDHANFGNVMEPMLQSQNLWREGTIPLCLYQHISTNASLREASSKAEKLVAKFHLEMVMRVDVFKLVDAVNSRKSSENLTLEQHRVLEREYLKRVYKGLLLPSDRQRLELEEQENRLTKLRVDAHKNLGGDNKEIWFTREELEGVPAAEIDLGQLQNGTGENEGKFRLTFKHPHSVPLMKYATREDTRRRYSMADANKAIANVPLFREMVVIRDKMARSLGYVNYASLRIESKMAKTTQHVYDFLNDLRKKLAPGSAEEANRLLECKRRDFERRNETFDGTFYVWDIAYYSRIMKEEEYDVSDQEIAEYFPLNSTLTGMLSIFEDLFGLRFVRVEAGDRAVLSPTGKAEDIVWHPDVALYAVWNDEEAGGDFLGYLYMDLHPRPHKYGNNANAGIIPGFSLGEGKTKARNYPVTVLICNFSGPTRSTPALLKHREVVTLFHELGHGITDLVSQTRYSEVHGNRVSEDFLETPSQMLENWCWDQSVLRRLSSHWETKAQIPDAMTERLVKSREFNSVIGHQQQLFLSLFDMAVYTPQSAEELEKMDIPKLWFDLRKGTSSIVEPKEWSNRFGAIGQFFHSYDAGYYGYLYSKVFSADMFDAKFKANPMNRTEGRRYRQIVLERGGSMDEMSILKEFLGREPKSDAFSQLLGISQ</sequence>
<dbReference type="GO" id="GO:0006518">
    <property type="term" value="P:peptide metabolic process"/>
    <property type="evidence" value="ECO:0007669"/>
    <property type="project" value="TreeGrafter"/>
</dbReference>
<dbReference type="EMBL" id="LAYC01000001">
    <property type="protein sequence ID" value="KYK59242.1"/>
    <property type="molecule type" value="Genomic_DNA"/>
</dbReference>
<dbReference type="GeneID" id="63713015"/>
<dbReference type="Gene3D" id="3.40.390.10">
    <property type="entry name" value="Collagenase (Catalytic Domain)"/>
    <property type="match status" value="1"/>
</dbReference>
<dbReference type="Gene3D" id="1.20.1050.40">
    <property type="entry name" value="Endopeptidase. Chain P, domain 1"/>
    <property type="match status" value="1"/>
</dbReference>
<accession>A0A151GQH2</accession>
<dbReference type="InterPro" id="IPR024079">
    <property type="entry name" value="MetalloPept_cat_dom_sf"/>
</dbReference>
<evidence type="ECO:0000313" key="10">
    <source>
        <dbReference type="EMBL" id="KYK59242.1"/>
    </source>
</evidence>
<dbReference type="CDD" id="cd06455">
    <property type="entry name" value="M3A_TOP"/>
    <property type="match status" value="1"/>
</dbReference>
<keyword evidence="5 7" id="KW-0862">Zinc</keyword>